<name>A0A1L7DRU2_9CAUD</name>
<accession>A0A1L7DRU2</accession>
<evidence type="ECO:0000313" key="1">
    <source>
        <dbReference type="EMBL" id="APU02992.1"/>
    </source>
</evidence>
<dbReference type="Proteomes" id="UP000223589">
    <property type="component" value="Segment"/>
</dbReference>
<dbReference type="EMBL" id="KY379853">
    <property type="protein sequence ID" value="APU02992.1"/>
    <property type="molecule type" value="Genomic_DNA"/>
</dbReference>
<sequence>MVEEHYDTAYITDTSPLLRAFLYTGLHSPVQSLIDAQGVSDAL</sequence>
<evidence type="ECO:0000313" key="2">
    <source>
        <dbReference type="Proteomes" id="UP000223589"/>
    </source>
</evidence>
<protein>
    <submittedName>
        <fullName evidence="1">Uncharacterized protein</fullName>
    </submittedName>
</protein>
<proteinExistence type="predicted"/>
<keyword evidence="2" id="KW-1185">Reference proteome</keyword>
<gene>
    <name evidence="1" type="ORF">LPSE_00034</name>
</gene>
<organism evidence="1 2">
    <name type="scientific">Salmonella phage LPSE1</name>
    <dbReference type="NCBI Taxonomy" id="1929963"/>
    <lineage>
        <taxon>Viruses</taxon>
        <taxon>Duplodnaviria</taxon>
        <taxon>Heunggongvirae</taxon>
        <taxon>Uroviricota</taxon>
        <taxon>Caudoviricetes</taxon>
        <taxon>Sarkviridae</taxon>
        <taxon>Guernseyvirinae</taxon>
        <taxon>Jerseyvirus</taxon>
        <taxon>Jerseyvirus LPSE1</taxon>
    </lineage>
</organism>
<reference evidence="1 2" key="1">
    <citation type="submission" date="2016-12" db="EMBL/GenBank/DDBJ databases">
        <title>Complete Genome Sequence of Salmonella enterica Serovar Enteritidis Bacteriophage LPSE1, Isolated in China.</title>
        <authorList>
            <person name="Huang C."/>
            <person name="Dong X."/>
            <person name="Shi J."/>
            <person name="Li Z."/>
            <person name="Chen D."/>
            <person name="Li J."/>
            <person name="Wang X."/>
        </authorList>
    </citation>
    <scope>NUCLEOTIDE SEQUENCE [LARGE SCALE GENOMIC DNA]</scope>
</reference>